<dbReference type="InterPro" id="IPR036689">
    <property type="entry name" value="ESAT-6-like_sf"/>
</dbReference>
<protein>
    <submittedName>
        <fullName evidence="2">Uncharacterized protein</fullName>
    </submittedName>
</protein>
<gene>
    <name evidence="2" type="ORF">ACFQRI_17800</name>
</gene>
<feature type="region of interest" description="Disordered" evidence="1">
    <location>
        <begin position="116"/>
        <end position="151"/>
    </location>
</feature>
<keyword evidence="3" id="KW-1185">Reference proteome</keyword>
<accession>A0ABW2LPG6</accession>
<proteinExistence type="predicted"/>
<evidence type="ECO:0000256" key="1">
    <source>
        <dbReference type="SAM" id="MobiDB-lite"/>
    </source>
</evidence>
<dbReference type="RefSeq" id="WP_380669981.1">
    <property type="nucleotide sequence ID" value="NZ_JBHTCJ010000009.1"/>
</dbReference>
<dbReference type="EMBL" id="JBHTCJ010000009">
    <property type="protein sequence ID" value="MFC7343258.1"/>
    <property type="molecule type" value="Genomic_DNA"/>
</dbReference>
<comment type="caution">
    <text evidence="2">The sequence shown here is derived from an EMBL/GenBank/DDBJ whole genome shotgun (WGS) entry which is preliminary data.</text>
</comment>
<sequence>MAGELNTEVRDDPASCRGMADWLSKLAPAVEELGDAVYRQRGESESFWEGTAGQACRAELTRQGKDGDTLEELITQVRRALLEFAGEVDSVRSQFDRARDVGRSGGLIVTATAILPPGPAPGPGPQPLPAGPVSPQAQAKHDAASQAHSSAVAAFERKRKAFEEASGIVERARNQQADAHVALDKAMKDPLEGVKKLKTYAMYAVGNGLSWIKTTQTTANDLLESHSEMKSATKTMQARAATMTGSPAMRELAEKAAARGAELSDDLKSQYTQVQRMNSAIPAKARNAIEQNPGNLIKSGSTAAKVSKNVLRGMPYIGTGLTIASGGADVAMGKDPWNAAADTAASLGGSIAGGMATGAAVGSVFPGAGNVVGGVVGGVAGGLIATGVVDWLQGD</sequence>
<feature type="compositionally biased region" description="Pro residues" evidence="1">
    <location>
        <begin position="116"/>
        <end position="132"/>
    </location>
</feature>
<evidence type="ECO:0000313" key="3">
    <source>
        <dbReference type="Proteomes" id="UP001596504"/>
    </source>
</evidence>
<name>A0ABW2LPG6_9PSEU</name>
<organism evidence="2 3">
    <name type="scientific">Saccharopolyspora griseoalba</name>
    <dbReference type="NCBI Taxonomy" id="1431848"/>
    <lineage>
        <taxon>Bacteria</taxon>
        <taxon>Bacillati</taxon>
        <taxon>Actinomycetota</taxon>
        <taxon>Actinomycetes</taxon>
        <taxon>Pseudonocardiales</taxon>
        <taxon>Pseudonocardiaceae</taxon>
        <taxon>Saccharopolyspora</taxon>
    </lineage>
</organism>
<dbReference type="Proteomes" id="UP001596504">
    <property type="component" value="Unassembled WGS sequence"/>
</dbReference>
<reference evidence="3" key="1">
    <citation type="journal article" date="2019" name="Int. J. Syst. Evol. Microbiol.">
        <title>The Global Catalogue of Microorganisms (GCM) 10K type strain sequencing project: providing services to taxonomists for standard genome sequencing and annotation.</title>
        <authorList>
            <consortium name="The Broad Institute Genomics Platform"/>
            <consortium name="The Broad Institute Genome Sequencing Center for Infectious Disease"/>
            <person name="Wu L."/>
            <person name="Ma J."/>
        </authorList>
    </citation>
    <scope>NUCLEOTIDE SEQUENCE [LARGE SCALE GENOMIC DNA]</scope>
    <source>
        <strain evidence="3">WLHS5</strain>
    </source>
</reference>
<dbReference type="SUPFAM" id="SSF140453">
    <property type="entry name" value="EsxAB dimer-like"/>
    <property type="match status" value="1"/>
</dbReference>
<evidence type="ECO:0000313" key="2">
    <source>
        <dbReference type="EMBL" id="MFC7343258.1"/>
    </source>
</evidence>